<evidence type="ECO:0000256" key="1">
    <source>
        <dbReference type="SAM" id="MobiDB-lite"/>
    </source>
</evidence>
<evidence type="ECO:0000313" key="2">
    <source>
        <dbReference type="EMBL" id="ADN35102.1"/>
    </source>
</evidence>
<dbReference type="Proteomes" id="UP000006565">
    <property type="component" value="Chromosome"/>
</dbReference>
<protein>
    <submittedName>
        <fullName evidence="2">Uncharacterized protein</fullName>
    </submittedName>
</protein>
<evidence type="ECO:0000313" key="3">
    <source>
        <dbReference type="Proteomes" id="UP000006565"/>
    </source>
</evidence>
<reference evidence="2 3" key="1">
    <citation type="journal article" date="2010" name="Stand. Genomic Sci.">
        <title>Complete genome sequence of Methanoplanus petrolearius type strain (SEBR 4847).</title>
        <authorList>
            <person name="Brambilla E."/>
            <person name="Djao O.D."/>
            <person name="Daligault H."/>
            <person name="Lapidus A."/>
            <person name="Lucas S."/>
            <person name="Hammon N."/>
            <person name="Nolan M."/>
            <person name="Tice H."/>
            <person name="Cheng J.F."/>
            <person name="Han C."/>
            <person name="Tapia R."/>
            <person name="Goodwin L."/>
            <person name="Pitluck S."/>
            <person name="Liolios K."/>
            <person name="Ivanova N."/>
            <person name="Mavromatis K."/>
            <person name="Mikhailova N."/>
            <person name="Pati A."/>
            <person name="Chen A."/>
            <person name="Palaniappan K."/>
            <person name="Land M."/>
            <person name="Hauser L."/>
            <person name="Chang Y.J."/>
            <person name="Jeffries C.D."/>
            <person name="Rohde M."/>
            <person name="Spring S."/>
            <person name="Sikorski J."/>
            <person name="Goker M."/>
            <person name="Woyke T."/>
            <person name="Bristow J."/>
            <person name="Eisen J.A."/>
            <person name="Markowitz V."/>
            <person name="Hugenholtz P."/>
            <person name="Kyrpides N.C."/>
            <person name="Klenk H.P."/>
        </authorList>
    </citation>
    <scope>NUCLEOTIDE SEQUENCE [LARGE SCALE GENOMIC DNA]</scope>
    <source>
        <strain evidence="3">DSM 11571 / OCM 486 / SEBR 4847</strain>
    </source>
</reference>
<accession>E1RFV0</accession>
<feature type="region of interest" description="Disordered" evidence="1">
    <location>
        <begin position="146"/>
        <end position="177"/>
    </location>
</feature>
<dbReference type="GO" id="GO:0006355">
    <property type="term" value="P:regulation of DNA-templated transcription"/>
    <property type="evidence" value="ECO:0007669"/>
    <property type="project" value="InterPro"/>
</dbReference>
<dbReference type="HOGENOM" id="CLU_1514632_0_0_2"/>
<organism evidence="2 3">
    <name type="scientific">Methanolacinia petrolearia (strain DSM 11571 / OCM 486 / SEBR 4847)</name>
    <name type="common">Methanoplanus petrolearius</name>
    <dbReference type="NCBI Taxonomy" id="679926"/>
    <lineage>
        <taxon>Archaea</taxon>
        <taxon>Methanobacteriati</taxon>
        <taxon>Methanobacteriota</taxon>
        <taxon>Stenosarchaea group</taxon>
        <taxon>Methanomicrobia</taxon>
        <taxon>Methanomicrobiales</taxon>
        <taxon>Methanomicrobiaceae</taxon>
        <taxon>Methanolacinia</taxon>
    </lineage>
</organism>
<name>E1RFV0_METP4</name>
<keyword evidence="3" id="KW-1185">Reference proteome</keyword>
<dbReference type="InterPro" id="IPR010985">
    <property type="entry name" value="Ribbon_hlx_hlx"/>
</dbReference>
<dbReference type="SUPFAM" id="SSF47598">
    <property type="entry name" value="Ribbon-helix-helix"/>
    <property type="match status" value="1"/>
</dbReference>
<sequence length="177" mass="20346">MRIVLTVDEELCQKIEKTAAKEDLSRNEWIIESISGLVSGNNRADAELKELKSALNGKNTENSRLREEIKLQVELREAYAKLLDEKNNRIDDLKEEVARIEVLSVTATDQINQDKDDRIKDLTKMIEHLQGQAAAHSLALQSAIKSIEKDEKESDEQTKENTGQKELIEKPKWMFWK</sequence>
<proteinExistence type="predicted"/>
<dbReference type="OrthoDB" id="112003at2157"/>
<dbReference type="GeneID" id="9742771"/>
<dbReference type="STRING" id="679926.Mpet_0328"/>
<dbReference type="KEGG" id="mpi:Mpet_0328"/>
<dbReference type="EMBL" id="CP002117">
    <property type="protein sequence ID" value="ADN35102.1"/>
    <property type="molecule type" value="Genomic_DNA"/>
</dbReference>
<dbReference type="RefSeq" id="WP_013328281.1">
    <property type="nucleotide sequence ID" value="NC_014507.1"/>
</dbReference>
<gene>
    <name evidence="2" type="ordered locus">Mpet_0328</name>
</gene>
<dbReference type="AlphaFoldDB" id="E1RFV0"/>